<dbReference type="RefSeq" id="WP_257531438.1">
    <property type="nucleotide sequence ID" value="NZ_JANKAS010000008.1"/>
</dbReference>
<dbReference type="GO" id="GO:0006260">
    <property type="term" value="P:DNA replication"/>
    <property type="evidence" value="ECO:0007669"/>
    <property type="project" value="UniProtKB-UniRule"/>
</dbReference>
<dbReference type="PIRSF" id="PIRSF002070">
    <property type="entry name" value="SSB"/>
    <property type="match status" value="1"/>
</dbReference>
<comment type="subunit">
    <text evidence="2">Homotetramer.</text>
</comment>
<gene>
    <name evidence="5" type="primary">ssb</name>
    <name evidence="5" type="ORF">NSA47_09750</name>
</gene>
<organism evidence="5 6">
    <name type="scientific">Irregularibacter muris</name>
    <dbReference type="NCBI Taxonomy" id="1796619"/>
    <lineage>
        <taxon>Bacteria</taxon>
        <taxon>Bacillati</taxon>
        <taxon>Bacillota</taxon>
        <taxon>Clostridia</taxon>
        <taxon>Eubacteriales</taxon>
        <taxon>Eubacteriaceae</taxon>
        <taxon>Irregularibacter</taxon>
    </lineage>
</organism>
<evidence type="ECO:0000256" key="4">
    <source>
        <dbReference type="SAM" id="MobiDB-lite"/>
    </source>
</evidence>
<dbReference type="GO" id="GO:0009295">
    <property type="term" value="C:nucleoid"/>
    <property type="evidence" value="ECO:0007669"/>
    <property type="project" value="TreeGrafter"/>
</dbReference>
<keyword evidence="2" id="KW-0227">DNA damage</keyword>
<comment type="caution">
    <text evidence="2">Lacks conserved residue(s) required for the propagation of feature annotation.</text>
</comment>
<comment type="function">
    <text evidence="2">Plays an important role in DNA replication, recombination and repair. Binds to ssDNA and to an array of partner proteins to recruit them to their sites of action during DNA metabolism.</text>
</comment>
<evidence type="ECO:0000313" key="5">
    <source>
        <dbReference type="EMBL" id="MCR1899269.1"/>
    </source>
</evidence>
<protein>
    <recommendedName>
        <fullName evidence="2 3">Single-stranded DNA-binding protein</fullName>
        <shortName evidence="2">SSB</shortName>
    </recommendedName>
</protein>
<dbReference type="HAMAP" id="MF_00984">
    <property type="entry name" value="SSB"/>
    <property type="match status" value="1"/>
</dbReference>
<feature type="compositionally biased region" description="Acidic residues" evidence="4">
    <location>
        <begin position="126"/>
        <end position="142"/>
    </location>
</feature>
<evidence type="ECO:0000256" key="2">
    <source>
        <dbReference type="HAMAP-Rule" id="MF_00984"/>
    </source>
</evidence>
<keyword evidence="2" id="KW-0233">DNA recombination</keyword>
<dbReference type="GO" id="GO:0006281">
    <property type="term" value="P:DNA repair"/>
    <property type="evidence" value="ECO:0007669"/>
    <property type="project" value="UniProtKB-UniRule"/>
</dbReference>
<dbReference type="EMBL" id="JANKAS010000008">
    <property type="protein sequence ID" value="MCR1899269.1"/>
    <property type="molecule type" value="Genomic_DNA"/>
</dbReference>
<dbReference type="GO" id="GO:0003697">
    <property type="term" value="F:single-stranded DNA binding"/>
    <property type="evidence" value="ECO:0007669"/>
    <property type="project" value="UniProtKB-UniRule"/>
</dbReference>
<dbReference type="GO" id="GO:0006310">
    <property type="term" value="P:DNA recombination"/>
    <property type="evidence" value="ECO:0007669"/>
    <property type="project" value="UniProtKB-UniRule"/>
</dbReference>
<comment type="caution">
    <text evidence="5">The sequence shown here is derived from an EMBL/GenBank/DDBJ whole genome shotgun (WGS) entry which is preliminary data.</text>
</comment>
<feature type="region of interest" description="Disordered" evidence="4">
    <location>
        <begin position="106"/>
        <end position="142"/>
    </location>
</feature>
<evidence type="ECO:0000256" key="1">
    <source>
        <dbReference type="ARBA" id="ARBA00023125"/>
    </source>
</evidence>
<dbReference type="InterPro" id="IPR012340">
    <property type="entry name" value="NA-bd_OB-fold"/>
</dbReference>
<dbReference type="Gene3D" id="2.40.50.140">
    <property type="entry name" value="Nucleic acid-binding proteins"/>
    <property type="match status" value="1"/>
</dbReference>
<name>A0AAE3HHY0_9FIRM</name>
<evidence type="ECO:0000256" key="3">
    <source>
        <dbReference type="PIRNR" id="PIRNR002070"/>
    </source>
</evidence>
<dbReference type="InterPro" id="IPR011344">
    <property type="entry name" value="ssDNA-bd"/>
</dbReference>
<evidence type="ECO:0000313" key="6">
    <source>
        <dbReference type="Proteomes" id="UP001205748"/>
    </source>
</evidence>
<keyword evidence="1 2" id="KW-0238">DNA-binding</keyword>
<keyword evidence="2" id="KW-0234">DNA repair</keyword>
<dbReference type="NCBIfam" id="TIGR00621">
    <property type="entry name" value="ssb"/>
    <property type="match status" value="1"/>
</dbReference>
<dbReference type="PROSITE" id="PS50935">
    <property type="entry name" value="SSB"/>
    <property type="match status" value="1"/>
</dbReference>
<proteinExistence type="inferred from homology"/>
<dbReference type="PANTHER" id="PTHR10302">
    <property type="entry name" value="SINGLE-STRANDED DNA-BINDING PROTEIN"/>
    <property type="match status" value="1"/>
</dbReference>
<dbReference type="Proteomes" id="UP001205748">
    <property type="component" value="Unassembled WGS sequence"/>
</dbReference>
<dbReference type="PANTHER" id="PTHR10302:SF27">
    <property type="entry name" value="SINGLE-STRANDED DNA-BINDING PROTEIN"/>
    <property type="match status" value="1"/>
</dbReference>
<dbReference type="Pfam" id="PF00436">
    <property type="entry name" value="SSB"/>
    <property type="match status" value="1"/>
</dbReference>
<dbReference type="InterPro" id="IPR000424">
    <property type="entry name" value="Primosome_PriB/ssb"/>
</dbReference>
<dbReference type="SUPFAM" id="SSF50249">
    <property type="entry name" value="Nucleic acid-binding proteins"/>
    <property type="match status" value="1"/>
</dbReference>
<dbReference type="AlphaFoldDB" id="A0AAE3HHY0"/>
<keyword evidence="6" id="KW-1185">Reference proteome</keyword>
<accession>A0AAE3HHY0</accession>
<dbReference type="FunFam" id="2.40.50.140:FF:000084">
    <property type="entry name" value="Single-stranded DNA-binding protein"/>
    <property type="match status" value="1"/>
</dbReference>
<reference evidence="5" key="1">
    <citation type="submission" date="2022-07" db="EMBL/GenBank/DDBJ databases">
        <title>Enhanced cultured diversity of the mouse gut microbiota enables custom-made synthetic communities.</title>
        <authorList>
            <person name="Afrizal A."/>
        </authorList>
    </citation>
    <scope>NUCLEOTIDE SEQUENCE</scope>
    <source>
        <strain evidence="5">DSM 28593</strain>
    </source>
</reference>
<sequence>MLNKVSLVGRLTKDPELRYLGNGTPVANFTLAINRAFKNRDGEREADFINIVVWRKQAENCANYINKGSLVAVSGRIQSRSYEGSDGQRRYITEVVADEVHFLESKNRDNRGGGYPSQDNATKDVDLDDLYPIDGEEDELPF</sequence>
<feature type="short sequence motif" description="Important for interaction with partner proteins" evidence="2">
    <location>
        <begin position="137"/>
        <end position="142"/>
    </location>
</feature>
<keyword evidence="2" id="KW-0235">DNA replication</keyword>
<dbReference type="CDD" id="cd04496">
    <property type="entry name" value="SSB_OBF"/>
    <property type="match status" value="1"/>
</dbReference>